<accession>A0A8J8MF53</accession>
<evidence type="ECO:0000256" key="1">
    <source>
        <dbReference type="ARBA" id="ARBA00023002"/>
    </source>
</evidence>
<dbReference type="Pfam" id="PF01232">
    <property type="entry name" value="Mannitol_dh"/>
    <property type="match status" value="1"/>
</dbReference>
<dbReference type="InterPro" id="IPR036291">
    <property type="entry name" value="NAD(P)-bd_dom_sf"/>
</dbReference>
<dbReference type="GO" id="GO:0019592">
    <property type="term" value="P:mannitol catabolic process"/>
    <property type="evidence" value="ECO:0007669"/>
    <property type="project" value="TreeGrafter"/>
</dbReference>
<dbReference type="AlphaFoldDB" id="A0A8J8MF53"/>
<evidence type="ECO:0000313" key="6">
    <source>
        <dbReference type="EMBL" id="QUH31743.1"/>
    </source>
</evidence>
<dbReference type="SUPFAM" id="SSF48179">
    <property type="entry name" value="6-phosphogluconate dehydrogenase C-terminal domain-like"/>
    <property type="match status" value="1"/>
</dbReference>
<evidence type="ECO:0000259" key="5">
    <source>
        <dbReference type="Pfam" id="PF08125"/>
    </source>
</evidence>
<dbReference type="GO" id="GO:0008926">
    <property type="term" value="F:mannitol-1-phosphate 5-dehydrogenase activity"/>
    <property type="evidence" value="ECO:0007669"/>
    <property type="project" value="UniProtKB-EC"/>
</dbReference>
<dbReference type="KEGG" id="vgu:HYG85_23545"/>
<keyword evidence="7" id="KW-1185">Reference proteome</keyword>
<dbReference type="SUPFAM" id="SSF51735">
    <property type="entry name" value="NAD(P)-binding Rossmann-fold domains"/>
    <property type="match status" value="1"/>
</dbReference>
<sequence length="481" mass="55718">MNLSKETISTTKYKERVLQFGEGNFLRAFADWIIHKMNQDDIFNGSIVVVQPIEEGLVSTLNEQNGLYTLFLQGINEGKQISSCEVISSISRGINPYTDYNDYLETAKNKDMRFIISNTTESGIYLEPEDEYAGIQKSFPGKLTKWLHHRFKHFEGDINKGMIIMPCELINRNGDKLKQIILELIDIWKLEDSFKEWIINHNEFCNTLVDRIVPGYPRDRIEEINKKLGYIDRLVVEGEYFHLWVIEAPSWVKKEFPADLINLNVKFVNDMTLYRTRKVRILNGAHTSLVPVSYLYGLRTVRDSVMDESIGQYITDTIFDEIIPTLSLPKAELDNFANAVIDRFKNPYIQHYLISIALNSISKYKTRVLPSLLSYIEDKNELPQKLVFSLASLIYFYKGNIDGEIIPLNDDKDILANFSNLWNTYKASQEDSYEIIASTILSNKAYWDIDLTRINGLKELVAYYLEIIDRQGMQEAIKEVL</sequence>
<reference evidence="6 7" key="1">
    <citation type="submission" date="2020-07" db="EMBL/GenBank/DDBJ databases">
        <title>Vallitalea guaymasensis genome.</title>
        <authorList>
            <person name="Postec A."/>
        </authorList>
    </citation>
    <scope>NUCLEOTIDE SEQUENCE [LARGE SCALE GENOMIC DNA]</scope>
    <source>
        <strain evidence="6 7">Ra1766G1</strain>
    </source>
</reference>
<proteinExistence type="predicted"/>
<organism evidence="6 7">
    <name type="scientific">Vallitalea guaymasensis</name>
    <dbReference type="NCBI Taxonomy" id="1185412"/>
    <lineage>
        <taxon>Bacteria</taxon>
        <taxon>Bacillati</taxon>
        <taxon>Bacillota</taxon>
        <taxon>Clostridia</taxon>
        <taxon>Lachnospirales</taxon>
        <taxon>Vallitaleaceae</taxon>
        <taxon>Vallitalea</taxon>
    </lineage>
</organism>
<dbReference type="InterPro" id="IPR013328">
    <property type="entry name" value="6PGD_dom2"/>
</dbReference>
<protein>
    <submittedName>
        <fullName evidence="6">Tagaturonate reductase</fullName>
    </submittedName>
</protein>
<keyword evidence="2" id="KW-0520">NAD</keyword>
<dbReference type="Pfam" id="PF08125">
    <property type="entry name" value="Mannitol_dh_C"/>
    <property type="match status" value="1"/>
</dbReference>
<feature type="domain" description="Mannitol dehydrogenase C-terminal" evidence="5">
    <location>
        <begin position="271"/>
        <end position="466"/>
    </location>
</feature>
<feature type="domain" description="Mannitol dehydrogenase N-terminal" evidence="4">
    <location>
        <begin position="16"/>
        <end position="255"/>
    </location>
</feature>
<dbReference type="PANTHER" id="PTHR30524">
    <property type="entry name" value="MANNITOL-1-PHOSPHATE 5-DEHYDROGENASE"/>
    <property type="match status" value="1"/>
</dbReference>
<dbReference type="EMBL" id="CP058561">
    <property type="protein sequence ID" value="QUH31743.1"/>
    <property type="molecule type" value="Genomic_DNA"/>
</dbReference>
<gene>
    <name evidence="6" type="ORF">HYG85_23545</name>
</gene>
<evidence type="ECO:0000256" key="2">
    <source>
        <dbReference type="ARBA" id="ARBA00023027"/>
    </source>
</evidence>
<dbReference type="RefSeq" id="WP_212691688.1">
    <property type="nucleotide sequence ID" value="NZ_CP058561.1"/>
</dbReference>
<dbReference type="Proteomes" id="UP000677305">
    <property type="component" value="Chromosome"/>
</dbReference>
<name>A0A8J8MF53_9FIRM</name>
<dbReference type="InterPro" id="IPR000669">
    <property type="entry name" value="Mannitol_DH"/>
</dbReference>
<dbReference type="Gene3D" id="3.40.50.720">
    <property type="entry name" value="NAD(P)-binding Rossmann-like Domain"/>
    <property type="match status" value="1"/>
</dbReference>
<comment type="catalytic activity">
    <reaction evidence="3">
        <text>D-mannitol 1-phosphate + NAD(+) = beta-D-fructose 6-phosphate + NADH + H(+)</text>
        <dbReference type="Rhea" id="RHEA:19661"/>
        <dbReference type="ChEBI" id="CHEBI:15378"/>
        <dbReference type="ChEBI" id="CHEBI:57540"/>
        <dbReference type="ChEBI" id="CHEBI:57634"/>
        <dbReference type="ChEBI" id="CHEBI:57945"/>
        <dbReference type="ChEBI" id="CHEBI:61381"/>
        <dbReference type="EC" id="1.1.1.17"/>
    </reaction>
</comment>
<dbReference type="GO" id="GO:0005829">
    <property type="term" value="C:cytosol"/>
    <property type="evidence" value="ECO:0007669"/>
    <property type="project" value="TreeGrafter"/>
</dbReference>
<dbReference type="PANTHER" id="PTHR30524:SF0">
    <property type="entry name" value="ALTRONATE OXIDOREDUCTASE-RELATED"/>
    <property type="match status" value="1"/>
</dbReference>
<dbReference type="InterPro" id="IPR013118">
    <property type="entry name" value="Mannitol_DH_C"/>
</dbReference>
<dbReference type="InterPro" id="IPR013131">
    <property type="entry name" value="Mannitol_DH_N"/>
</dbReference>
<dbReference type="InterPro" id="IPR008927">
    <property type="entry name" value="6-PGluconate_DH-like_C_sf"/>
</dbReference>
<evidence type="ECO:0000259" key="4">
    <source>
        <dbReference type="Pfam" id="PF01232"/>
    </source>
</evidence>
<keyword evidence="1" id="KW-0560">Oxidoreductase</keyword>
<evidence type="ECO:0000256" key="3">
    <source>
        <dbReference type="ARBA" id="ARBA00048615"/>
    </source>
</evidence>
<dbReference type="NCBIfam" id="NF002969">
    <property type="entry name" value="PRK03643.1"/>
    <property type="match status" value="1"/>
</dbReference>
<evidence type="ECO:0000313" key="7">
    <source>
        <dbReference type="Proteomes" id="UP000677305"/>
    </source>
</evidence>
<dbReference type="PRINTS" id="PR00084">
    <property type="entry name" value="MTLDHDRGNASE"/>
</dbReference>
<dbReference type="Gene3D" id="1.10.1040.10">
    <property type="entry name" value="N-(1-d-carboxylethyl)-l-norvaline Dehydrogenase, domain 2"/>
    <property type="match status" value="1"/>
</dbReference>